<keyword evidence="1 5" id="KW-0732">Signal</keyword>
<accession>A0A4Y6PYK6</accession>
<evidence type="ECO:0000256" key="3">
    <source>
        <dbReference type="ARBA" id="ARBA00023180"/>
    </source>
</evidence>
<evidence type="ECO:0000313" key="6">
    <source>
        <dbReference type="EMBL" id="QDG53414.1"/>
    </source>
</evidence>
<dbReference type="InterPro" id="IPR024038">
    <property type="entry name" value="MYXO-CTERM"/>
</dbReference>
<dbReference type="GO" id="GO:0007160">
    <property type="term" value="P:cell-matrix adhesion"/>
    <property type="evidence" value="ECO:0007669"/>
    <property type="project" value="TreeGrafter"/>
</dbReference>
<dbReference type="GO" id="GO:0098609">
    <property type="term" value="P:cell-cell adhesion"/>
    <property type="evidence" value="ECO:0007669"/>
    <property type="project" value="TreeGrafter"/>
</dbReference>
<reference evidence="6 7" key="1">
    <citation type="submission" date="2019-06" db="EMBL/GenBank/DDBJ databases">
        <title>Persicimonas caeni gen. nov., sp. nov., a predatory bacterium isolated from solar saltern.</title>
        <authorList>
            <person name="Wang S."/>
        </authorList>
    </citation>
    <scope>NUCLEOTIDE SEQUENCE [LARGE SCALE GENOMIC DNA]</scope>
    <source>
        <strain evidence="6 7">YN101</strain>
    </source>
</reference>
<dbReference type="Pfam" id="PF05345">
    <property type="entry name" value="He_PIG"/>
    <property type="match status" value="1"/>
</dbReference>
<feature type="region of interest" description="Disordered" evidence="4">
    <location>
        <begin position="1268"/>
        <end position="1290"/>
    </location>
</feature>
<dbReference type="InterPro" id="IPR028994">
    <property type="entry name" value="Integrin_alpha_N"/>
</dbReference>
<evidence type="ECO:0000256" key="5">
    <source>
        <dbReference type="SAM" id="SignalP"/>
    </source>
</evidence>
<dbReference type="InterPro" id="IPR000413">
    <property type="entry name" value="Integrin_alpha"/>
</dbReference>
<dbReference type="SMART" id="SM00191">
    <property type="entry name" value="Int_alpha"/>
    <property type="match status" value="7"/>
</dbReference>
<dbReference type="PROSITE" id="PS51470">
    <property type="entry name" value="FG_GAP"/>
    <property type="match status" value="7"/>
</dbReference>
<dbReference type="PANTHER" id="PTHR23220">
    <property type="entry name" value="INTEGRIN ALPHA"/>
    <property type="match status" value="1"/>
</dbReference>
<evidence type="ECO:0000313" key="7">
    <source>
        <dbReference type="Proteomes" id="UP000315995"/>
    </source>
</evidence>
<dbReference type="PANTHER" id="PTHR23220:SF122">
    <property type="entry name" value="INTEGRIN ALPHA-PS1"/>
    <property type="match status" value="1"/>
</dbReference>
<dbReference type="InterPro" id="IPR013783">
    <property type="entry name" value="Ig-like_fold"/>
</dbReference>
<dbReference type="GO" id="GO:0007229">
    <property type="term" value="P:integrin-mediated signaling pathway"/>
    <property type="evidence" value="ECO:0007669"/>
    <property type="project" value="TreeGrafter"/>
</dbReference>
<keyword evidence="7" id="KW-1185">Reference proteome</keyword>
<dbReference type="Pfam" id="PF17963">
    <property type="entry name" value="Big_9"/>
    <property type="match status" value="5"/>
</dbReference>
<dbReference type="SUPFAM" id="SSF49313">
    <property type="entry name" value="Cadherin-like"/>
    <property type="match status" value="1"/>
</dbReference>
<dbReference type="InterPro" id="IPR015919">
    <property type="entry name" value="Cadherin-like_sf"/>
</dbReference>
<dbReference type="NCBIfam" id="NF012211">
    <property type="entry name" value="tand_rpt_95"/>
    <property type="match status" value="5"/>
</dbReference>
<evidence type="ECO:0000256" key="1">
    <source>
        <dbReference type="ARBA" id="ARBA00022729"/>
    </source>
</evidence>
<gene>
    <name evidence="6" type="ORF">FIV42_22515</name>
</gene>
<dbReference type="GO" id="GO:0008305">
    <property type="term" value="C:integrin complex"/>
    <property type="evidence" value="ECO:0007669"/>
    <property type="project" value="InterPro"/>
</dbReference>
<dbReference type="InterPro" id="IPR013517">
    <property type="entry name" value="FG-GAP"/>
</dbReference>
<dbReference type="OrthoDB" id="5428840at2"/>
<evidence type="ECO:0000256" key="2">
    <source>
        <dbReference type="ARBA" id="ARBA00022737"/>
    </source>
</evidence>
<dbReference type="NCBIfam" id="TIGR03382">
    <property type="entry name" value="GC_trans_RRR"/>
    <property type="match status" value="1"/>
</dbReference>
<dbReference type="GO" id="GO:0009897">
    <property type="term" value="C:external side of plasma membrane"/>
    <property type="evidence" value="ECO:0007669"/>
    <property type="project" value="TreeGrafter"/>
</dbReference>
<dbReference type="Gene3D" id="2.60.40.10">
    <property type="entry name" value="Immunoglobulins"/>
    <property type="match status" value="1"/>
</dbReference>
<dbReference type="GO" id="GO:0033627">
    <property type="term" value="P:cell adhesion mediated by integrin"/>
    <property type="evidence" value="ECO:0007669"/>
    <property type="project" value="TreeGrafter"/>
</dbReference>
<proteinExistence type="predicted"/>
<dbReference type="EMBL" id="CP041186">
    <property type="protein sequence ID" value="QDG53414.1"/>
    <property type="molecule type" value="Genomic_DNA"/>
</dbReference>
<protein>
    <submittedName>
        <fullName evidence="6">Tandem-95 repeat protein</fullName>
    </submittedName>
</protein>
<dbReference type="Proteomes" id="UP000315995">
    <property type="component" value="Chromosome"/>
</dbReference>
<dbReference type="Gene3D" id="2.60.40.3440">
    <property type="match status" value="2"/>
</dbReference>
<organism evidence="6 7">
    <name type="scientific">Persicimonas caeni</name>
    <dbReference type="NCBI Taxonomy" id="2292766"/>
    <lineage>
        <taxon>Bacteria</taxon>
        <taxon>Deltaproteobacteria</taxon>
        <taxon>Bradymonadales</taxon>
        <taxon>Bradymonadaceae</taxon>
        <taxon>Persicimonas</taxon>
    </lineage>
</organism>
<feature type="signal peptide" evidence="5">
    <location>
        <begin position="1"/>
        <end position="23"/>
    </location>
</feature>
<keyword evidence="3" id="KW-0325">Glycoprotein</keyword>
<accession>A0A5B8Y9H8</accession>
<dbReference type="InterPro" id="IPR017756">
    <property type="entry name" value="TM_Gly-Cys-Arg_CS"/>
</dbReference>
<evidence type="ECO:0000256" key="4">
    <source>
        <dbReference type="SAM" id="MobiDB-lite"/>
    </source>
</evidence>
<feature type="chain" id="PRO_5030106696" evidence="5">
    <location>
        <begin position="24"/>
        <end position="1376"/>
    </location>
</feature>
<dbReference type="PRINTS" id="PR01185">
    <property type="entry name" value="INTEGRINA"/>
</dbReference>
<dbReference type="Gene3D" id="2.130.10.130">
    <property type="entry name" value="Integrin alpha, N-terminal"/>
    <property type="match status" value="3"/>
</dbReference>
<dbReference type="GO" id="GO:0005178">
    <property type="term" value="F:integrin binding"/>
    <property type="evidence" value="ECO:0007669"/>
    <property type="project" value="TreeGrafter"/>
</dbReference>
<dbReference type="Gene3D" id="2.60.40.2810">
    <property type="match status" value="3"/>
</dbReference>
<dbReference type="SUPFAM" id="SSF69318">
    <property type="entry name" value="Integrin alpha N-terminal domain"/>
    <property type="match status" value="2"/>
</dbReference>
<sequence length="1376" mass="141152">MLRDKIVVLARHNLPLWCLASFAMCVGACSATDEAPPAQKVRAPVESEAATSEHSDEQPDWQALVNRRIADGEYRIQQAGESGVFRAFNRAQGLRARFSADATEVRPGEGDSAVRLRLESWGRAGKLVDAGGGDLAEGGCPDAALVDARGQCLRRLENRFAGITEWWANRAEGLEQGWTVTDPVGGSGPLIVEVRVDGARVEVDRDGQSAAFVTAHRRLRYDKLAAWDARGQTLAARMIQRSDGLAIEVDDTGAVYPVVVDPLLTTHSWSAEPNQAGALLGSSVSSAGDVNGDGLDDVIIGAPSYDNGQNNEGAAFVYHGSANGLSSTAAWVAESDQGGARFGNSVSGAGDVNGDGFDDVIVGAYFYDNGQSSEGRAFVYHGSTAGLAATPAWTSESDWSMARFGESVGGAGDVNGDGFDDIIVGAPYYGNDNEGRAFVYHGSAGGLSTSADWTADGLFNNTFFGSSVSSAGDVNGDGEDDVIIGGPGYTLGEDDEGSAFVYLGSPSGLATSSYWNVELDKVDAQFGNAVSSAGDVNGDGYDDIIVGAHTYSNGETREGRAYVFHGSALGLQGTEAWRAELNMADARFGSAVSSAGDLDGDGYDDVIVGARWYSSGESNEGGAFVYHGSANGLSTSAGWTAESNQPNAYFGSSVGSAGDVNNDGVDDIIVGASHYDNGESGEGSAFVYHSVRVNLKPNASDDTVSLDEDTSTSIDVLANDSDPDADSLSVTSVSTPSHGTATVSGSQVVYTPDANYNGTDSFTYTVGDGNGETDSATVSLTITPVNDAPQANDDPTTLAEDTPVVIDVIANDQDIEGHNLTVINVSSPAHGTTSTNGSQIVYTPDTDYHGSDSFTYTIRDLLGGTDTATVALTITPVNDAPEAVDNAGTMDEDTIVAIRVLRNDSDPDGDALTLTSVGTASHGTASIRPSHGDIRYAPDANYHGPESFTYTVGDGNGGSDTATVSLTITPVNDPPQAADDSTSLAEDTTASIDVLANDDDVDGDSLSVTNISTPSHGTTTTTGSNITYTPDANYNGADSFIYTVSDGNGGSDTATVTVNIGSGNDNPQAADDSASVDEDASTAVDVLANDTDPDGDSLSIDSVTTPANGTATIAGSQITYTPDANFHGMDSFRYTTGDGNGGSDTATVSIMVRAVPDAPVFVAPTPDDGASFSVADGETLSLTLTARDADGDTLTYDVQPLPGGASLDASTGAFTWTPSHQDAGDYQLTLSVTDGVADDTRQIDVSVTVTDTDADNDGVDDADDACPNEYGTEPDGCPEAPGADAGPDTGVDVGIDVGIDVGVDAGPDTGVDVGSDAGPDVSVDTGSDTDLVVVRPGDQAGAEEGCGCNATSGPSNATAALMVLLGLVGLRLRRRS</sequence>
<dbReference type="NCBIfam" id="TIGR03901">
    <property type="entry name" value="MYXO-CTERM"/>
    <property type="match status" value="1"/>
</dbReference>
<dbReference type="Pfam" id="PF01839">
    <property type="entry name" value="FG-GAP"/>
    <property type="match status" value="7"/>
</dbReference>
<keyword evidence="2" id="KW-0677">Repeat</keyword>
<name>A0A4Y6PYK6_PERCE</name>
<dbReference type="GO" id="GO:0005509">
    <property type="term" value="F:calcium ion binding"/>
    <property type="evidence" value="ECO:0007669"/>
    <property type="project" value="InterPro"/>
</dbReference>
<dbReference type="InterPro" id="IPR013519">
    <property type="entry name" value="Int_alpha_beta-p"/>
</dbReference>